<gene>
    <name evidence="5" type="ORF">PGB27_19680</name>
</gene>
<comment type="caution">
    <text evidence="5">The sequence shown here is derived from an EMBL/GenBank/DDBJ whole genome shotgun (WGS) entry which is preliminary data.</text>
</comment>
<evidence type="ECO:0000313" key="5">
    <source>
        <dbReference type="EMBL" id="MDD7967566.1"/>
    </source>
</evidence>
<protein>
    <submittedName>
        <fullName evidence="5">Helix-turn-helix domain-containing protein</fullName>
    </submittedName>
</protein>
<evidence type="ECO:0000259" key="3">
    <source>
        <dbReference type="Pfam" id="PF13556"/>
    </source>
</evidence>
<dbReference type="Pfam" id="PF13556">
    <property type="entry name" value="HTH_30"/>
    <property type="match status" value="1"/>
</dbReference>
<dbReference type="InterPro" id="IPR025736">
    <property type="entry name" value="PucR_C-HTH_dom"/>
</dbReference>
<proteinExistence type="inferred from homology"/>
<evidence type="ECO:0000256" key="2">
    <source>
        <dbReference type="SAM" id="MobiDB-lite"/>
    </source>
</evidence>
<dbReference type="PANTHER" id="PTHR33744:SF1">
    <property type="entry name" value="DNA-BINDING TRANSCRIPTIONAL ACTIVATOR ADER"/>
    <property type="match status" value="1"/>
</dbReference>
<dbReference type="InterPro" id="IPR041522">
    <property type="entry name" value="CdaR_GGDEF"/>
</dbReference>
<dbReference type="Proteomes" id="UP001300763">
    <property type="component" value="Unassembled WGS sequence"/>
</dbReference>
<keyword evidence="6" id="KW-1185">Reference proteome</keyword>
<dbReference type="InterPro" id="IPR042070">
    <property type="entry name" value="PucR_C-HTH_sf"/>
</dbReference>
<dbReference type="EMBL" id="JAQZAO010000008">
    <property type="protein sequence ID" value="MDD7967566.1"/>
    <property type="molecule type" value="Genomic_DNA"/>
</dbReference>
<feature type="domain" description="PucR C-terminal helix-turn-helix" evidence="3">
    <location>
        <begin position="375"/>
        <end position="433"/>
    </location>
</feature>
<dbReference type="InterPro" id="IPR051448">
    <property type="entry name" value="CdaR-like_regulators"/>
</dbReference>
<organism evidence="5 6">
    <name type="scientific">Actinomycetospora lemnae</name>
    <dbReference type="NCBI Taxonomy" id="3019891"/>
    <lineage>
        <taxon>Bacteria</taxon>
        <taxon>Bacillati</taxon>
        <taxon>Actinomycetota</taxon>
        <taxon>Actinomycetes</taxon>
        <taxon>Pseudonocardiales</taxon>
        <taxon>Pseudonocardiaceae</taxon>
        <taxon>Actinomycetospora</taxon>
    </lineage>
</organism>
<feature type="region of interest" description="Disordered" evidence="2">
    <location>
        <begin position="1"/>
        <end position="20"/>
    </location>
</feature>
<evidence type="ECO:0000259" key="4">
    <source>
        <dbReference type="Pfam" id="PF17853"/>
    </source>
</evidence>
<feature type="domain" description="CdaR GGDEF-like" evidence="4">
    <location>
        <begin position="197"/>
        <end position="320"/>
    </location>
</feature>
<sequence length="439" mass="45678">MTTGQARAIAPARPDTDRAAGPRGLVGLYRRLSGLVAGPAADAQAVTAVMAGELGVLAAVVGPAGEVLAAAAPGTGPAEASSLVRGEARTAVWPRTLDVAASAGRALRVPGAGHLVQVVAPVLLGREVPAFVLAEEDSAARHRRPDALAGDDVLLLVAEHAATVVGVLAGRDRVLATAAGQVRGDLVSGLLLDRARDADQAAQWAEHVGYDQGVAHRVVVVSPDDDAAHGAGPASLLGDAEEHLLAAAPTALTVVRDSETVAVVPEPDDPAAVGAACARRLARGRVPDPDAHWPVTVAVGGPVREATEIAASYDQARRTLVAARRLGRTGRVLRFDDLGVHRLLLQIPDPEAARAFAHEVLGRLATDRSERTAELLRTLARYFLEDGSPQRVAKALNVHPNTVGYRLRRAEEQSGLDLDAYRDRLAAQVALEILGEMEA</sequence>
<dbReference type="Pfam" id="PF17853">
    <property type="entry name" value="GGDEF_2"/>
    <property type="match status" value="1"/>
</dbReference>
<evidence type="ECO:0000313" key="6">
    <source>
        <dbReference type="Proteomes" id="UP001300763"/>
    </source>
</evidence>
<dbReference type="Gene3D" id="1.10.10.2840">
    <property type="entry name" value="PucR C-terminal helix-turn-helix domain"/>
    <property type="match status" value="1"/>
</dbReference>
<dbReference type="RefSeq" id="WP_274202082.1">
    <property type="nucleotide sequence ID" value="NZ_JAQZAO010000008.1"/>
</dbReference>
<dbReference type="PANTHER" id="PTHR33744">
    <property type="entry name" value="CARBOHYDRATE DIACID REGULATOR"/>
    <property type="match status" value="1"/>
</dbReference>
<comment type="similarity">
    <text evidence="1">Belongs to the CdaR family.</text>
</comment>
<evidence type="ECO:0000256" key="1">
    <source>
        <dbReference type="ARBA" id="ARBA00006754"/>
    </source>
</evidence>
<reference evidence="5 6" key="1">
    <citation type="submission" date="2023-02" db="EMBL/GenBank/DDBJ databases">
        <title>Genome sequencing required for Actinomycetospora new species description.</title>
        <authorList>
            <person name="Saimee Y."/>
            <person name="Duangmal K."/>
        </authorList>
    </citation>
    <scope>NUCLEOTIDE SEQUENCE [LARGE SCALE GENOMIC DNA]</scope>
    <source>
        <strain evidence="5 6">DW7H6</strain>
    </source>
</reference>
<accession>A0ABT5SXY8</accession>
<name>A0ABT5SXY8_9PSEU</name>